<evidence type="ECO:0000313" key="2">
    <source>
        <dbReference type="EMBL" id="MBO1227982.1"/>
    </source>
</evidence>
<keyword evidence="1" id="KW-0812">Transmembrane</keyword>
<dbReference type="Proteomes" id="UP000664081">
    <property type="component" value="Unassembled WGS sequence"/>
</dbReference>
<accession>A0A291JIH4</accession>
<dbReference type="EMBL" id="JAFNLT010000011">
    <property type="protein sequence ID" value="MBO1227982.1"/>
    <property type="molecule type" value="Genomic_DNA"/>
</dbReference>
<name>A0A291JIH4_9STAP</name>
<evidence type="ECO:0000313" key="5">
    <source>
        <dbReference type="Proteomes" id="UP000240400"/>
    </source>
</evidence>
<dbReference type="EMBL" id="PZHR01000091">
    <property type="protein sequence ID" value="PTK57785.1"/>
    <property type="molecule type" value="Genomic_DNA"/>
</dbReference>
<keyword evidence="1" id="KW-0472">Membrane</keyword>
<dbReference type="KEGG" id="snl:BJD96_04730"/>
<dbReference type="RefSeq" id="WP_096808868.1">
    <property type="nucleotide sequence ID" value="NZ_BMCF01000009.1"/>
</dbReference>
<feature type="transmembrane region" description="Helical" evidence="1">
    <location>
        <begin position="196"/>
        <end position="214"/>
    </location>
</feature>
<dbReference type="Proteomes" id="UP000254412">
    <property type="component" value="Unassembled WGS sequence"/>
</dbReference>
<evidence type="ECO:0000313" key="3">
    <source>
        <dbReference type="EMBL" id="PTK57785.1"/>
    </source>
</evidence>
<evidence type="ECO:0000313" key="4">
    <source>
        <dbReference type="EMBL" id="SUM54677.1"/>
    </source>
</evidence>
<reference evidence="3" key="2">
    <citation type="submission" date="2018-03" db="EMBL/GenBank/DDBJ databases">
        <authorList>
            <person name="Keele B.F."/>
        </authorList>
    </citation>
    <scope>NUCLEOTIDE SEQUENCE</scope>
    <source>
        <strain evidence="3">SNUC 4337</strain>
    </source>
</reference>
<dbReference type="NCBIfam" id="NF047560">
    <property type="entry name" value="PSM_export_PmtB"/>
    <property type="match status" value="1"/>
</dbReference>
<protein>
    <submittedName>
        <fullName evidence="2">ABC-2 transporter permease</fullName>
    </submittedName>
    <submittedName>
        <fullName evidence="4">Membrane protein</fullName>
    </submittedName>
</protein>
<reference evidence="3 5" key="1">
    <citation type="journal article" date="2016" name="Front. Microbiol.">
        <title>Comprehensive Phylogenetic Analysis of Bovine Non-aureus Staphylococci Species Based on Whole-Genome Sequencing.</title>
        <authorList>
            <person name="Naushad S."/>
            <person name="Barkema H.W."/>
            <person name="Luby C."/>
            <person name="Condas L.A."/>
            <person name="Nobrega D.B."/>
            <person name="Carson D.A."/>
            <person name="De Buck J."/>
        </authorList>
    </citation>
    <scope>NUCLEOTIDE SEQUENCE [LARGE SCALE GENOMIC DNA]</scope>
    <source>
        <strain evidence="3 5">SNUC 4337</strain>
    </source>
</reference>
<dbReference type="EMBL" id="UHDS01000001">
    <property type="protein sequence ID" value="SUM54677.1"/>
    <property type="molecule type" value="Genomic_DNA"/>
</dbReference>
<dbReference type="Proteomes" id="UP000240400">
    <property type="component" value="Unassembled WGS sequence"/>
</dbReference>
<keyword evidence="1" id="KW-1133">Transmembrane helix</keyword>
<feature type="transmembrane region" description="Helical" evidence="1">
    <location>
        <begin position="85"/>
        <end position="109"/>
    </location>
</feature>
<reference evidence="4 6" key="3">
    <citation type="submission" date="2018-06" db="EMBL/GenBank/DDBJ databases">
        <authorList>
            <consortium name="Pathogen Informatics"/>
            <person name="Doyle S."/>
        </authorList>
    </citation>
    <scope>NUCLEOTIDE SEQUENCE [LARGE SCALE GENOMIC DNA]</scope>
    <source>
        <strain evidence="4 6">NCTC13834</strain>
    </source>
</reference>
<dbReference type="Pfam" id="PF13346">
    <property type="entry name" value="ABC2_membrane_5"/>
    <property type="match status" value="1"/>
</dbReference>
<dbReference type="GeneID" id="66776389"/>
<sequence length="220" mass="25291">MKNLLIRNLKLRKWTIAIYTVLLVASPLQLVLDYHTNLAKVLYSTLGMILVAISVLDSGHVFRFNSKLGHKHAYHFFASLPVSKLSLLNANYLTVIIFTLIGAGILSLYGATNNDFSKDAININFTLPFSYIAINLFAIPIGFKKYTEQKSEYISFIPYILGMLIFIPFLIAIMIIGYSLLFNYNFEHFKYFKDSFNYGFLALSIIFFVINYIIQYRKLT</sequence>
<dbReference type="OrthoDB" id="2407769at2"/>
<feature type="transmembrane region" description="Helical" evidence="1">
    <location>
        <begin position="16"/>
        <end position="35"/>
    </location>
</feature>
<dbReference type="InterPro" id="IPR025699">
    <property type="entry name" value="ABC2_memb-like"/>
</dbReference>
<evidence type="ECO:0000256" key="1">
    <source>
        <dbReference type="SAM" id="Phobius"/>
    </source>
</evidence>
<dbReference type="AlphaFoldDB" id="A0A291JIH4"/>
<feature type="transmembrane region" description="Helical" evidence="1">
    <location>
        <begin position="41"/>
        <end position="64"/>
    </location>
</feature>
<feature type="transmembrane region" description="Helical" evidence="1">
    <location>
        <begin position="153"/>
        <end position="176"/>
    </location>
</feature>
<proteinExistence type="predicted"/>
<evidence type="ECO:0000313" key="7">
    <source>
        <dbReference type="Proteomes" id="UP000664081"/>
    </source>
</evidence>
<organism evidence="3 5">
    <name type="scientific">Staphylococcus nepalensis</name>
    <dbReference type="NCBI Taxonomy" id="214473"/>
    <lineage>
        <taxon>Bacteria</taxon>
        <taxon>Bacillati</taxon>
        <taxon>Bacillota</taxon>
        <taxon>Bacilli</taxon>
        <taxon>Bacillales</taxon>
        <taxon>Staphylococcaceae</taxon>
        <taxon>Staphylococcus</taxon>
    </lineage>
</organism>
<reference evidence="2 7" key="4">
    <citation type="submission" date="2021-03" db="EMBL/GenBank/DDBJ databases">
        <title>Staphylococci and Mammaliicocci in bats.</title>
        <authorList>
            <person name="Fountain K."/>
        </authorList>
    </citation>
    <scope>NUCLEOTIDE SEQUENCE [LARGE SCALE GENOMIC DNA]</scope>
    <source>
        <strain evidence="2 7">18_1_E_SW</strain>
    </source>
</reference>
<gene>
    <name evidence="3" type="ORF">BUZ61_11890</name>
    <name evidence="2" type="ORF">J3T88_11805</name>
    <name evidence="4" type="ORF">NCTC13834_00981</name>
</gene>
<evidence type="ECO:0000313" key="6">
    <source>
        <dbReference type="Proteomes" id="UP000254412"/>
    </source>
</evidence>
<keyword evidence="7" id="KW-1185">Reference proteome</keyword>
<feature type="transmembrane region" description="Helical" evidence="1">
    <location>
        <begin position="121"/>
        <end position="141"/>
    </location>
</feature>